<evidence type="ECO:0000259" key="5">
    <source>
        <dbReference type="PROSITE" id="PS50305"/>
    </source>
</evidence>
<dbReference type="EMBL" id="HF935505">
    <property type="protein sequence ID" value="CCX31002.1"/>
    <property type="molecule type" value="Genomic_DNA"/>
</dbReference>
<evidence type="ECO:0000256" key="3">
    <source>
        <dbReference type="ARBA" id="ARBA00023027"/>
    </source>
</evidence>
<dbReference type="SUPFAM" id="SSF52467">
    <property type="entry name" value="DHS-like NAD/FAD-binding domain"/>
    <property type="match status" value="1"/>
</dbReference>
<evidence type="ECO:0000256" key="4">
    <source>
        <dbReference type="PROSITE-ProRule" id="PRU00236"/>
    </source>
</evidence>
<keyword evidence="7" id="KW-1185">Reference proteome</keyword>
<accession>U4LHJ0</accession>
<comment type="caution">
    <text evidence="4">Lacks conserved residue(s) required for the propagation of feature annotation.</text>
</comment>
<name>U4LHJ0_PYROM</name>
<keyword evidence="2" id="KW-0808">Transferase</keyword>
<comment type="similarity">
    <text evidence="1">Belongs to the sirtuin family. Class I subfamily.</text>
</comment>
<organism evidence="6 7">
    <name type="scientific">Pyronema omphalodes (strain CBS 100304)</name>
    <name type="common">Pyronema confluens</name>
    <dbReference type="NCBI Taxonomy" id="1076935"/>
    <lineage>
        <taxon>Eukaryota</taxon>
        <taxon>Fungi</taxon>
        <taxon>Dikarya</taxon>
        <taxon>Ascomycota</taxon>
        <taxon>Pezizomycotina</taxon>
        <taxon>Pezizomycetes</taxon>
        <taxon>Pezizales</taxon>
        <taxon>Pyronemataceae</taxon>
        <taxon>Pyronema</taxon>
    </lineage>
</organism>
<evidence type="ECO:0000313" key="7">
    <source>
        <dbReference type="Proteomes" id="UP000018144"/>
    </source>
</evidence>
<dbReference type="OrthoDB" id="424302at2759"/>
<feature type="domain" description="Deacetylase sirtuin-type" evidence="5">
    <location>
        <begin position="1"/>
        <end position="286"/>
    </location>
</feature>
<dbReference type="Proteomes" id="UP000018144">
    <property type="component" value="Unassembled WGS sequence"/>
</dbReference>
<dbReference type="InterPro" id="IPR029035">
    <property type="entry name" value="DHS-like_NAD/FAD-binding_dom"/>
</dbReference>
<sequence>MSSDLDSFHEYLRKSKRILAVCGAGLGASSGLPTFRGAGGMWRQHNAMELATPEAFRNHPGLVWQFYSLRRHYALQAKPNAAHYALAELARRRPNPQFLTLSQNVDGLSNTAGHPGKSIEYMHGSLFRVRCMRSWCRYERDDVMDPITPALKVDEGDVERTVGTDELPRCPECKTGLLRPAVIWFGENLDPQTLKRINQYLSRPYQDPVDLCIVIGTSGTVFPTAGYAGKVKEMGGKVAVVDIDCSVRPEQAKDENFADWLFEGDAAELVPKMLYPIIGDLQIPETPPGNVNSKCCD</sequence>
<dbReference type="PANTHER" id="PTHR11085">
    <property type="entry name" value="NAD-DEPENDENT PROTEIN DEACYLASE SIRTUIN-5, MITOCHONDRIAL-RELATED"/>
    <property type="match status" value="1"/>
</dbReference>
<dbReference type="STRING" id="1076935.U4LHJ0"/>
<dbReference type="OMA" id="KWIAAGP"/>
<dbReference type="InterPro" id="IPR050134">
    <property type="entry name" value="NAD-dep_sirtuin_deacylases"/>
</dbReference>
<evidence type="ECO:0000256" key="1">
    <source>
        <dbReference type="ARBA" id="ARBA00006924"/>
    </source>
</evidence>
<reference evidence="6 7" key="1">
    <citation type="journal article" date="2013" name="PLoS Genet.">
        <title>The genome and development-dependent transcriptomes of Pyronema confluens: a window into fungal evolution.</title>
        <authorList>
            <person name="Traeger S."/>
            <person name="Altegoer F."/>
            <person name="Freitag M."/>
            <person name="Gabaldon T."/>
            <person name="Kempken F."/>
            <person name="Kumar A."/>
            <person name="Marcet-Houben M."/>
            <person name="Poggeler S."/>
            <person name="Stajich J.E."/>
            <person name="Nowrousian M."/>
        </authorList>
    </citation>
    <scope>NUCLEOTIDE SEQUENCE [LARGE SCALE GENOMIC DNA]</scope>
    <source>
        <strain evidence="7">CBS 100304</strain>
        <tissue evidence="6">Vegetative mycelium</tissue>
    </source>
</reference>
<keyword evidence="3" id="KW-0520">NAD</keyword>
<evidence type="ECO:0000313" key="6">
    <source>
        <dbReference type="EMBL" id="CCX31002.1"/>
    </source>
</evidence>
<dbReference type="InterPro" id="IPR026591">
    <property type="entry name" value="Sirtuin_cat_small_dom_sf"/>
</dbReference>
<proteinExistence type="inferred from homology"/>
<gene>
    <name evidence="6" type="ORF">PCON_09678</name>
</gene>
<evidence type="ECO:0000256" key="2">
    <source>
        <dbReference type="ARBA" id="ARBA00022679"/>
    </source>
</evidence>
<dbReference type="Pfam" id="PF02146">
    <property type="entry name" value="SIR2"/>
    <property type="match status" value="1"/>
</dbReference>
<dbReference type="AlphaFoldDB" id="U4LHJ0"/>
<dbReference type="eggNOG" id="KOG2684">
    <property type="taxonomic scope" value="Eukaryota"/>
</dbReference>
<dbReference type="InterPro" id="IPR003000">
    <property type="entry name" value="Sirtuin"/>
</dbReference>
<dbReference type="GO" id="GO:0017136">
    <property type="term" value="F:histone deacetylase activity, NAD-dependent"/>
    <property type="evidence" value="ECO:0007669"/>
    <property type="project" value="TreeGrafter"/>
</dbReference>
<dbReference type="GO" id="GO:0070403">
    <property type="term" value="F:NAD+ binding"/>
    <property type="evidence" value="ECO:0007669"/>
    <property type="project" value="InterPro"/>
</dbReference>
<dbReference type="Gene3D" id="3.40.50.1220">
    <property type="entry name" value="TPP-binding domain"/>
    <property type="match status" value="1"/>
</dbReference>
<dbReference type="InterPro" id="IPR026590">
    <property type="entry name" value="Ssirtuin_cat_dom"/>
</dbReference>
<protein>
    <submittedName>
        <fullName evidence="6">Similar to NAD-dependent protein deacylase acc. no. Q5AI90</fullName>
    </submittedName>
</protein>
<dbReference type="PANTHER" id="PTHR11085:SF10">
    <property type="entry name" value="NAD-DEPENDENT PROTEIN DEACYLASE SIRTUIN-5, MITOCHONDRIAL-RELATED"/>
    <property type="match status" value="1"/>
</dbReference>
<dbReference type="GO" id="GO:0005634">
    <property type="term" value="C:nucleus"/>
    <property type="evidence" value="ECO:0007669"/>
    <property type="project" value="TreeGrafter"/>
</dbReference>
<dbReference type="Gene3D" id="3.30.1600.10">
    <property type="entry name" value="SIR2/SIRT2 'Small Domain"/>
    <property type="match status" value="1"/>
</dbReference>
<dbReference type="PROSITE" id="PS50305">
    <property type="entry name" value="SIRTUIN"/>
    <property type="match status" value="1"/>
</dbReference>